<protein>
    <submittedName>
        <fullName evidence="2">Uncharacterized protein</fullName>
    </submittedName>
</protein>
<dbReference type="KEGG" id="atq:GH723_18045"/>
<keyword evidence="1" id="KW-0472">Membrane</keyword>
<proteinExistence type="predicted"/>
<dbReference type="EMBL" id="CP045851">
    <property type="protein sequence ID" value="QGG96846.1"/>
    <property type="molecule type" value="Genomic_DNA"/>
</dbReference>
<evidence type="ECO:0000256" key="1">
    <source>
        <dbReference type="SAM" id="Phobius"/>
    </source>
</evidence>
<feature type="transmembrane region" description="Helical" evidence="1">
    <location>
        <begin position="129"/>
        <end position="149"/>
    </location>
</feature>
<dbReference type="AlphaFoldDB" id="A0A5Q2RQY6"/>
<organism evidence="2 3">
    <name type="scientific">Actinomarinicola tropica</name>
    <dbReference type="NCBI Taxonomy" id="2789776"/>
    <lineage>
        <taxon>Bacteria</taxon>
        <taxon>Bacillati</taxon>
        <taxon>Actinomycetota</taxon>
        <taxon>Acidimicrobiia</taxon>
        <taxon>Acidimicrobiales</taxon>
        <taxon>Iamiaceae</taxon>
        <taxon>Actinomarinicola</taxon>
    </lineage>
</organism>
<feature type="transmembrane region" description="Helical" evidence="1">
    <location>
        <begin position="155"/>
        <end position="175"/>
    </location>
</feature>
<accession>A0A5Q2RQY6</accession>
<name>A0A5Q2RQY6_9ACTN</name>
<dbReference type="RefSeq" id="WP_153760948.1">
    <property type="nucleotide sequence ID" value="NZ_CP045851.1"/>
</dbReference>
<keyword evidence="1" id="KW-1133">Transmembrane helix</keyword>
<gene>
    <name evidence="2" type="ORF">GH723_18045</name>
</gene>
<dbReference type="Proteomes" id="UP000334019">
    <property type="component" value="Chromosome"/>
</dbReference>
<feature type="transmembrane region" description="Helical" evidence="1">
    <location>
        <begin position="40"/>
        <end position="57"/>
    </location>
</feature>
<evidence type="ECO:0000313" key="3">
    <source>
        <dbReference type="Proteomes" id="UP000334019"/>
    </source>
</evidence>
<evidence type="ECO:0000313" key="2">
    <source>
        <dbReference type="EMBL" id="QGG96846.1"/>
    </source>
</evidence>
<keyword evidence="3" id="KW-1185">Reference proteome</keyword>
<sequence length="181" mass="17806">MRRVGTVRWAPVRARRGAALAVVAALVVVAAIVVVDGANGPAALALGGAALLTAAVVGGVPALAVIGSCAQLGAAAIAVTLDVGDEAQLAAVPLGLLVWFGAELSWSALEHRTASRPTPAWRARRVGDLALLGLVAGVVGGLALVAASGGPRGGGAYRIGALAVVVLVLAGAWWVSRPAPR</sequence>
<reference evidence="2 3" key="1">
    <citation type="submission" date="2019-11" db="EMBL/GenBank/DDBJ databases">
        <authorList>
            <person name="He Y."/>
        </authorList>
    </citation>
    <scope>NUCLEOTIDE SEQUENCE [LARGE SCALE GENOMIC DNA]</scope>
    <source>
        <strain evidence="2 3">SCSIO 58843</strain>
    </source>
</reference>
<keyword evidence="1" id="KW-0812">Transmembrane</keyword>